<dbReference type="InterPro" id="IPR001611">
    <property type="entry name" value="Leu-rich_rpt"/>
</dbReference>
<keyword evidence="5" id="KW-1185">Reference proteome</keyword>
<evidence type="ECO:0000256" key="3">
    <source>
        <dbReference type="SAM" id="MobiDB-lite"/>
    </source>
</evidence>
<reference evidence="4" key="1">
    <citation type="journal article" date="2020" name="Stud. Mycol.">
        <title>101 Dothideomycetes genomes: a test case for predicting lifestyles and emergence of pathogens.</title>
        <authorList>
            <person name="Haridas S."/>
            <person name="Albert R."/>
            <person name="Binder M."/>
            <person name="Bloem J."/>
            <person name="Labutti K."/>
            <person name="Salamov A."/>
            <person name="Andreopoulos B."/>
            <person name="Baker S."/>
            <person name="Barry K."/>
            <person name="Bills G."/>
            <person name="Bluhm B."/>
            <person name="Cannon C."/>
            <person name="Castanera R."/>
            <person name="Culley D."/>
            <person name="Daum C."/>
            <person name="Ezra D."/>
            <person name="Gonzalez J."/>
            <person name="Henrissat B."/>
            <person name="Kuo A."/>
            <person name="Liang C."/>
            <person name="Lipzen A."/>
            <person name="Lutzoni F."/>
            <person name="Magnuson J."/>
            <person name="Mondo S."/>
            <person name="Nolan M."/>
            <person name="Ohm R."/>
            <person name="Pangilinan J."/>
            <person name="Park H.-J."/>
            <person name="Ramirez L."/>
            <person name="Alfaro M."/>
            <person name="Sun H."/>
            <person name="Tritt A."/>
            <person name="Yoshinaga Y."/>
            <person name="Zwiers L.-H."/>
            <person name="Turgeon B."/>
            <person name="Goodwin S."/>
            <person name="Spatafora J."/>
            <person name="Crous P."/>
            <person name="Grigoriev I."/>
        </authorList>
    </citation>
    <scope>NUCLEOTIDE SEQUENCE</scope>
    <source>
        <strain evidence="4">CBS 279.74</strain>
    </source>
</reference>
<feature type="compositionally biased region" description="Polar residues" evidence="3">
    <location>
        <begin position="185"/>
        <end position="198"/>
    </location>
</feature>
<accession>A0A6G1KIJ2</accession>
<feature type="compositionally biased region" description="Low complexity" evidence="3">
    <location>
        <begin position="147"/>
        <end position="157"/>
    </location>
</feature>
<dbReference type="PANTHER" id="PTHR48051">
    <property type="match status" value="1"/>
</dbReference>
<dbReference type="AlphaFoldDB" id="A0A6G1KIJ2"/>
<feature type="compositionally biased region" description="Low complexity" evidence="3">
    <location>
        <begin position="348"/>
        <end position="380"/>
    </location>
</feature>
<feature type="region of interest" description="Disordered" evidence="3">
    <location>
        <begin position="829"/>
        <end position="859"/>
    </location>
</feature>
<keyword evidence="1" id="KW-0433">Leucine-rich repeat</keyword>
<dbReference type="PANTHER" id="PTHR48051:SF1">
    <property type="entry name" value="RAS SUPPRESSOR PROTEIN 1"/>
    <property type="match status" value="1"/>
</dbReference>
<proteinExistence type="predicted"/>
<feature type="compositionally biased region" description="Polar residues" evidence="3">
    <location>
        <begin position="301"/>
        <end position="327"/>
    </location>
</feature>
<evidence type="ECO:0000313" key="4">
    <source>
        <dbReference type="EMBL" id="KAF2712221.1"/>
    </source>
</evidence>
<feature type="compositionally biased region" description="Basic and acidic residues" evidence="3">
    <location>
        <begin position="159"/>
        <end position="170"/>
    </location>
</feature>
<evidence type="ECO:0000313" key="5">
    <source>
        <dbReference type="Proteomes" id="UP000799428"/>
    </source>
</evidence>
<dbReference type="OrthoDB" id="676979at2759"/>
<dbReference type="EMBL" id="MU005766">
    <property type="protein sequence ID" value="KAF2712221.1"/>
    <property type="molecule type" value="Genomic_DNA"/>
</dbReference>
<sequence>MDAPRPSGIPRPSRLPTRLPVLKHSASQSQLLRPASSTEQLRKKPSISSLSRPPPTLQKKPSRISLVRADSTSTAPSTPTGSNRPSLTSATQRAAPARNAQRRASNIEASTFKKPIGRPPSSQTRVVPPTNQSAIQDDDDVLGDLNAFRSASRASSRVGFRDNEPGHVEETEPEPAKSVSRKSRPSLSDRTIESLSQLPPSPARGKGRRSSFLAAAENGSDGSMPPPLRPASAMGNNGRPMTSDGTPRPTTPRSFGSLAQRAPMTTPGKRSMSASIPAKATSTPSKPPSVTRPVAQVKKQPLSQVLNVQSTPRVRPLSNSKTMTARTLKSRPSLAGIFEQAISPPPTATAIPLTPSPTSITPSRTAPIAKKTAKPTLKPTNSSSALREHIAKAKASRRSDVAPISVETPSKPSTSSSALREQIAKAKEAARRATPARQFGNGTPPKEVPAVKEGDFAIIPDPVELASFDFGLDDPFNQSSKGSKSLLQRRVNSARGDGRLNIAAMGLTEIPDDVLNMYKYNPDADVAWGEVVDLNVIIAADNDIQRISDQVFPDIDPESAIDSDDPGPQFGSVHSLDFHGNVLRELPTGLRRLTQLSKLNLSRNKLTIDALEVISQVTTLRELKLADNTLSGNLPTCLSGLVNLEVLELQSNKLASLPAEIRQLAHLRVLDISDNQFTALPSELFSVPIVELLASKNAFSGAFFNVDAVSHLQKLVLSNNSISSLCNLGNISLPALKHLDLEANRLSDLPNMSSWTSLTTLLIGGNKLSSLPDGFVSLQQNLHHADFTGNDITAVDEKIALMDGLKILTLAANPLRVRKFLTMNTSDLKSDLQSRMEPSEMDDSPKRESEAGTESTANEDWQLRPSGILDFSGKSLTEIDDDALLSFAQSNDVRQLYLQQNLFTTIPTVTSQLDFLAVLDLSKNNIDRVAKEALHLPKLRELRLVKNKMQSFDDIVSLLSAPGLQHLDVSINRISGPLPNLREFFPELLILQASDNQVTDVSAESLTGLKIVNLNNNEIPRLEPRIGLLAGTLTQLGVEGNRFRVPNYAILSKGTEAVFQWLRGRIPSATEDFSAESHSSEY</sequence>
<dbReference type="SUPFAM" id="SSF52058">
    <property type="entry name" value="L domain-like"/>
    <property type="match status" value="2"/>
</dbReference>
<dbReference type="InterPro" id="IPR032675">
    <property type="entry name" value="LRR_dom_sf"/>
</dbReference>
<feature type="compositionally biased region" description="Low complexity" evidence="3">
    <location>
        <begin position="71"/>
        <end position="82"/>
    </location>
</feature>
<dbReference type="PROSITE" id="PS51450">
    <property type="entry name" value="LRR"/>
    <property type="match status" value="4"/>
</dbReference>
<dbReference type="InterPro" id="IPR003591">
    <property type="entry name" value="Leu-rich_rpt_typical-subtyp"/>
</dbReference>
<organism evidence="4 5">
    <name type="scientific">Pleomassaria siparia CBS 279.74</name>
    <dbReference type="NCBI Taxonomy" id="1314801"/>
    <lineage>
        <taxon>Eukaryota</taxon>
        <taxon>Fungi</taxon>
        <taxon>Dikarya</taxon>
        <taxon>Ascomycota</taxon>
        <taxon>Pezizomycotina</taxon>
        <taxon>Dothideomycetes</taxon>
        <taxon>Pleosporomycetidae</taxon>
        <taxon>Pleosporales</taxon>
        <taxon>Pleomassariaceae</taxon>
        <taxon>Pleomassaria</taxon>
    </lineage>
</organism>
<gene>
    <name evidence="4" type="ORF">K504DRAFT_474632</name>
</gene>
<dbReference type="SMART" id="SM00369">
    <property type="entry name" value="LRR_TYP"/>
    <property type="match status" value="9"/>
</dbReference>
<name>A0A6G1KIJ2_9PLEO</name>
<evidence type="ECO:0000256" key="2">
    <source>
        <dbReference type="ARBA" id="ARBA00022737"/>
    </source>
</evidence>
<feature type="compositionally biased region" description="Basic and acidic residues" evidence="3">
    <location>
        <begin position="829"/>
        <end position="850"/>
    </location>
</feature>
<dbReference type="GO" id="GO:0005737">
    <property type="term" value="C:cytoplasm"/>
    <property type="evidence" value="ECO:0007669"/>
    <property type="project" value="TreeGrafter"/>
</dbReference>
<evidence type="ECO:0000256" key="1">
    <source>
        <dbReference type="ARBA" id="ARBA00022614"/>
    </source>
</evidence>
<feature type="compositionally biased region" description="Polar residues" evidence="3">
    <location>
        <begin position="120"/>
        <end position="135"/>
    </location>
</feature>
<feature type="compositionally biased region" description="Polar residues" evidence="3">
    <location>
        <begin position="25"/>
        <end position="39"/>
    </location>
</feature>
<dbReference type="Pfam" id="PF13855">
    <property type="entry name" value="LRR_8"/>
    <property type="match status" value="2"/>
</dbReference>
<dbReference type="SMART" id="SM00364">
    <property type="entry name" value="LRR_BAC"/>
    <property type="match status" value="5"/>
</dbReference>
<dbReference type="InterPro" id="IPR050216">
    <property type="entry name" value="LRR_domain-containing"/>
</dbReference>
<dbReference type="Proteomes" id="UP000799428">
    <property type="component" value="Unassembled WGS sequence"/>
</dbReference>
<feature type="compositionally biased region" description="Low complexity" evidence="3">
    <location>
        <begin position="90"/>
        <end position="104"/>
    </location>
</feature>
<feature type="region of interest" description="Disordered" evidence="3">
    <location>
        <begin position="1"/>
        <end position="448"/>
    </location>
</feature>
<dbReference type="Gene3D" id="3.80.10.10">
    <property type="entry name" value="Ribonuclease Inhibitor"/>
    <property type="match status" value="3"/>
</dbReference>
<keyword evidence="2" id="KW-0677">Repeat</keyword>
<protein>
    <submittedName>
        <fullName evidence="4">L domain-like protein</fullName>
    </submittedName>
</protein>
<dbReference type="SMART" id="SM00365">
    <property type="entry name" value="LRR_SD22"/>
    <property type="match status" value="5"/>
</dbReference>
<feature type="compositionally biased region" description="Basic and acidic residues" evidence="3">
    <location>
        <begin position="422"/>
        <end position="431"/>
    </location>
</feature>
<feature type="compositionally biased region" description="Polar residues" evidence="3">
    <location>
        <begin position="407"/>
        <end position="419"/>
    </location>
</feature>